<name>A0A521FCK3_9SPHI</name>
<proteinExistence type="predicted"/>
<dbReference type="PANTHER" id="PTHR43280:SF10">
    <property type="entry name" value="REGULATORY PROTEIN POCR"/>
    <property type="match status" value="1"/>
</dbReference>
<keyword evidence="2 5" id="KW-0238">DNA-binding</keyword>
<dbReference type="EMBL" id="FXTN01000011">
    <property type="protein sequence ID" value="SMO93764.1"/>
    <property type="molecule type" value="Genomic_DNA"/>
</dbReference>
<evidence type="ECO:0000256" key="3">
    <source>
        <dbReference type="ARBA" id="ARBA00023163"/>
    </source>
</evidence>
<organism evidence="5 6">
    <name type="scientific">Pedobacter westerhofensis</name>
    <dbReference type="NCBI Taxonomy" id="425512"/>
    <lineage>
        <taxon>Bacteria</taxon>
        <taxon>Pseudomonadati</taxon>
        <taxon>Bacteroidota</taxon>
        <taxon>Sphingobacteriia</taxon>
        <taxon>Sphingobacteriales</taxon>
        <taxon>Sphingobacteriaceae</taxon>
        <taxon>Pedobacter</taxon>
    </lineage>
</organism>
<reference evidence="5 6" key="1">
    <citation type="submission" date="2017-05" db="EMBL/GenBank/DDBJ databases">
        <authorList>
            <person name="Varghese N."/>
            <person name="Submissions S."/>
        </authorList>
    </citation>
    <scope>NUCLEOTIDE SEQUENCE [LARGE SCALE GENOMIC DNA]</scope>
    <source>
        <strain evidence="5 6">DSM 19036</strain>
    </source>
</reference>
<dbReference type="PANTHER" id="PTHR43280">
    <property type="entry name" value="ARAC-FAMILY TRANSCRIPTIONAL REGULATOR"/>
    <property type="match status" value="1"/>
</dbReference>
<accession>A0A521FCK3</accession>
<evidence type="ECO:0000259" key="4">
    <source>
        <dbReference type="PROSITE" id="PS01124"/>
    </source>
</evidence>
<dbReference type="PROSITE" id="PS01124">
    <property type="entry name" value="HTH_ARAC_FAMILY_2"/>
    <property type="match status" value="1"/>
</dbReference>
<keyword evidence="6" id="KW-1185">Reference proteome</keyword>
<dbReference type="Pfam" id="PF12833">
    <property type="entry name" value="HTH_18"/>
    <property type="match status" value="1"/>
</dbReference>
<dbReference type="Gene3D" id="1.10.10.60">
    <property type="entry name" value="Homeodomain-like"/>
    <property type="match status" value="1"/>
</dbReference>
<evidence type="ECO:0000313" key="6">
    <source>
        <dbReference type="Proteomes" id="UP000320300"/>
    </source>
</evidence>
<dbReference type="OrthoDB" id="4480133at2"/>
<dbReference type="GO" id="GO:0003700">
    <property type="term" value="F:DNA-binding transcription factor activity"/>
    <property type="evidence" value="ECO:0007669"/>
    <property type="project" value="InterPro"/>
</dbReference>
<sequence>MKTEELWFKKPRLNQAGKADLENFMQENFRLNLEVKELALLTGRSLATFKRDFEKTFRTSPKRWIQQRRLEEAFIMIKEQGKRPSEVYDELGFESFSHFSFSFKQYFGTNPSNIQSSRFIPVMLNQNK</sequence>
<dbReference type="Proteomes" id="UP000320300">
    <property type="component" value="Unassembled WGS sequence"/>
</dbReference>
<dbReference type="SMART" id="SM00342">
    <property type="entry name" value="HTH_ARAC"/>
    <property type="match status" value="1"/>
</dbReference>
<evidence type="ECO:0000313" key="5">
    <source>
        <dbReference type="EMBL" id="SMO93764.1"/>
    </source>
</evidence>
<evidence type="ECO:0000256" key="1">
    <source>
        <dbReference type="ARBA" id="ARBA00023015"/>
    </source>
</evidence>
<dbReference type="InterPro" id="IPR018060">
    <property type="entry name" value="HTH_AraC"/>
</dbReference>
<keyword evidence="1" id="KW-0805">Transcription regulation</keyword>
<dbReference type="RefSeq" id="WP_142530070.1">
    <property type="nucleotide sequence ID" value="NZ_CBCSJO010000001.1"/>
</dbReference>
<dbReference type="SUPFAM" id="SSF46689">
    <property type="entry name" value="Homeodomain-like"/>
    <property type="match status" value="2"/>
</dbReference>
<dbReference type="GO" id="GO:0043565">
    <property type="term" value="F:sequence-specific DNA binding"/>
    <property type="evidence" value="ECO:0007669"/>
    <property type="project" value="InterPro"/>
</dbReference>
<dbReference type="InterPro" id="IPR009057">
    <property type="entry name" value="Homeodomain-like_sf"/>
</dbReference>
<evidence type="ECO:0000256" key="2">
    <source>
        <dbReference type="ARBA" id="ARBA00023125"/>
    </source>
</evidence>
<feature type="domain" description="HTH araC/xylS-type" evidence="4">
    <location>
        <begin position="19"/>
        <end position="117"/>
    </location>
</feature>
<gene>
    <name evidence="5" type="ORF">SAMN06265348_11187</name>
</gene>
<protein>
    <submittedName>
        <fullName evidence="5">AraC-type DNA-binding protein</fullName>
    </submittedName>
</protein>
<dbReference type="AlphaFoldDB" id="A0A521FCK3"/>
<keyword evidence="3" id="KW-0804">Transcription</keyword>